<evidence type="ECO:0000313" key="8">
    <source>
        <dbReference type="Proteomes" id="UP000327000"/>
    </source>
</evidence>
<evidence type="ECO:0000256" key="1">
    <source>
        <dbReference type="ARBA" id="ARBA00005086"/>
    </source>
</evidence>
<dbReference type="GO" id="GO:0006631">
    <property type="term" value="P:fatty acid metabolic process"/>
    <property type="evidence" value="ECO:0007669"/>
    <property type="project" value="InterPro"/>
</dbReference>
<organism evidence="7 8">
    <name type="scientific">Streptomyces mobaraensis</name>
    <name type="common">Streptoverticillium mobaraense</name>
    <dbReference type="NCBI Taxonomy" id="35621"/>
    <lineage>
        <taxon>Bacteria</taxon>
        <taxon>Bacillati</taxon>
        <taxon>Actinomycetota</taxon>
        <taxon>Actinomycetes</taxon>
        <taxon>Kitasatosporales</taxon>
        <taxon>Streptomycetaceae</taxon>
        <taxon>Streptomyces</taxon>
    </lineage>
</organism>
<accession>A0A5N5WA82</accession>
<comment type="caution">
    <text evidence="7">The sequence shown here is derived from an EMBL/GenBank/DDBJ whole genome shotgun (WGS) entry which is preliminary data.</text>
</comment>
<dbReference type="PROSITE" id="PS00067">
    <property type="entry name" value="3HCDH"/>
    <property type="match status" value="1"/>
</dbReference>
<feature type="domain" description="3-hydroxyacyl-CoA dehydrogenase NAD binding" evidence="6">
    <location>
        <begin position="10"/>
        <end position="182"/>
    </location>
</feature>
<dbReference type="Gene3D" id="1.10.1040.10">
    <property type="entry name" value="N-(1-d-carboxylethyl)-l-norvaline Dehydrogenase, domain 2"/>
    <property type="match status" value="1"/>
</dbReference>
<comment type="pathway">
    <text evidence="1">Lipid metabolism; butanoate metabolism.</text>
</comment>
<dbReference type="InterPro" id="IPR006176">
    <property type="entry name" value="3-OHacyl-CoA_DH_NAD-bd"/>
</dbReference>
<dbReference type="Pfam" id="PF02737">
    <property type="entry name" value="3HCDH_N"/>
    <property type="match status" value="1"/>
</dbReference>
<feature type="site" description="Important for catalytic activity" evidence="4">
    <location>
        <position position="141"/>
    </location>
</feature>
<reference evidence="7 8" key="1">
    <citation type="journal article" date="2019" name="Microb. Cell Fact.">
        <title>Exploring novel herbicidin analogues by transcriptional regulator overexpression and MS/MS molecular networking.</title>
        <authorList>
            <person name="Shi Y."/>
            <person name="Gu R."/>
            <person name="Li Y."/>
            <person name="Wang X."/>
            <person name="Ren W."/>
            <person name="Li X."/>
            <person name="Wang L."/>
            <person name="Xie Y."/>
            <person name="Hong B."/>
        </authorList>
    </citation>
    <scope>NUCLEOTIDE SEQUENCE [LARGE SCALE GENOMIC DNA]</scope>
    <source>
        <strain evidence="7 8">US-43</strain>
    </source>
</reference>
<dbReference type="PIRSF" id="PIRSF000105">
    <property type="entry name" value="HCDH"/>
    <property type="match status" value="1"/>
</dbReference>
<dbReference type="RefSeq" id="WP_152263312.1">
    <property type="nucleotide sequence ID" value="NZ_VOKX01000016.1"/>
</dbReference>
<dbReference type="InterPro" id="IPR006180">
    <property type="entry name" value="3-OHacyl-CoA_DH_CS"/>
</dbReference>
<dbReference type="SUPFAM" id="SSF48179">
    <property type="entry name" value="6-phosphogluconate dehydrogenase C-terminal domain-like"/>
    <property type="match status" value="1"/>
</dbReference>
<protein>
    <submittedName>
        <fullName evidence="7">Hydroxylacyl-CoA dehydrogenase</fullName>
    </submittedName>
</protein>
<proteinExistence type="inferred from homology"/>
<evidence type="ECO:0000256" key="4">
    <source>
        <dbReference type="PIRSR" id="PIRSR000105-1"/>
    </source>
</evidence>
<keyword evidence="3" id="KW-0560">Oxidoreductase</keyword>
<evidence type="ECO:0000256" key="3">
    <source>
        <dbReference type="ARBA" id="ARBA00023002"/>
    </source>
</evidence>
<gene>
    <name evidence="7" type="ORF">FRZ00_11235</name>
</gene>
<sequence>MTATRPPGTAAVVGAGTIGLAWAALFAAYGWEVTVTDPREDLDRAVDEALPMLATALPGSDAADLRARIRTTHDLAEAVAGARLVQENGPEDVEFKRRLFADAARHAPADALLATSSSGIVATRIAERLPDAAAARLLVAHPFNPPHVVPLVEIVPGERTAEETVTEVLALYRSLGRTPVRLRGELPGFAANRLQSAVLQEAFHLVLSGVLDAAELDTVMRASLGGRYAAVGPFESFHLGGGPGGIRHMMRHLGPGLAEGWRRLGHPELDADAVATLVAQTEAAYGSGPEAYRRRAALRDRKQLALNEALRRAEQN</sequence>
<evidence type="ECO:0000313" key="7">
    <source>
        <dbReference type="EMBL" id="KAB7847275.1"/>
    </source>
</evidence>
<dbReference type="InterPro" id="IPR006108">
    <property type="entry name" value="3HC_DH_C"/>
</dbReference>
<evidence type="ECO:0000259" key="6">
    <source>
        <dbReference type="Pfam" id="PF02737"/>
    </source>
</evidence>
<dbReference type="OrthoDB" id="9771883at2"/>
<dbReference type="Pfam" id="PF00725">
    <property type="entry name" value="3HCDH"/>
    <property type="match status" value="1"/>
</dbReference>
<dbReference type="GO" id="GO:0016616">
    <property type="term" value="F:oxidoreductase activity, acting on the CH-OH group of donors, NAD or NADP as acceptor"/>
    <property type="evidence" value="ECO:0007669"/>
    <property type="project" value="InterPro"/>
</dbReference>
<comment type="similarity">
    <text evidence="2">Belongs to the 3-hydroxyacyl-CoA dehydrogenase family.</text>
</comment>
<dbReference type="InterPro" id="IPR036291">
    <property type="entry name" value="NAD(P)-bd_dom_sf"/>
</dbReference>
<dbReference type="PANTHER" id="PTHR48075:SF5">
    <property type="entry name" value="3-HYDROXYBUTYRYL-COA DEHYDROGENASE"/>
    <property type="match status" value="1"/>
</dbReference>
<dbReference type="EMBL" id="VOKX01000016">
    <property type="protein sequence ID" value="KAB7847275.1"/>
    <property type="molecule type" value="Genomic_DNA"/>
</dbReference>
<dbReference type="SUPFAM" id="SSF51735">
    <property type="entry name" value="NAD(P)-binding Rossmann-fold domains"/>
    <property type="match status" value="1"/>
</dbReference>
<dbReference type="InterPro" id="IPR008927">
    <property type="entry name" value="6-PGluconate_DH-like_C_sf"/>
</dbReference>
<dbReference type="Gene3D" id="3.40.50.720">
    <property type="entry name" value="NAD(P)-binding Rossmann-like Domain"/>
    <property type="match status" value="1"/>
</dbReference>
<keyword evidence="8" id="KW-1185">Reference proteome</keyword>
<dbReference type="InterPro" id="IPR013328">
    <property type="entry name" value="6PGD_dom2"/>
</dbReference>
<dbReference type="AlphaFoldDB" id="A0A5N5WA82"/>
<evidence type="ECO:0000256" key="2">
    <source>
        <dbReference type="ARBA" id="ARBA00009463"/>
    </source>
</evidence>
<dbReference type="InterPro" id="IPR022694">
    <property type="entry name" value="3-OHacyl-CoA_DH"/>
</dbReference>
<name>A0A5N5WA82_STRMB</name>
<dbReference type="PANTHER" id="PTHR48075">
    <property type="entry name" value="3-HYDROXYACYL-COA DEHYDROGENASE FAMILY PROTEIN"/>
    <property type="match status" value="1"/>
</dbReference>
<evidence type="ECO:0000259" key="5">
    <source>
        <dbReference type="Pfam" id="PF00725"/>
    </source>
</evidence>
<dbReference type="GO" id="GO:0070403">
    <property type="term" value="F:NAD+ binding"/>
    <property type="evidence" value="ECO:0007669"/>
    <property type="project" value="InterPro"/>
</dbReference>
<feature type="domain" description="3-hydroxyacyl-CoA dehydrogenase C-terminal" evidence="5">
    <location>
        <begin position="188"/>
        <end position="254"/>
    </location>
</feature>
<dbReference type="Proteomes" id="UP000327000">
    <property type="component" value="Unassembled WGS sequence"/>
</dbReference>